<evidence type="ECO:0000313" key="6">
    <source>
        <dbReference type="EMBL" id="CAA2620527.1"/>
    </source>
</evidence>
<evidence type="ECO:0000256" key="2">
    <source>
        <dbReference type="ARBA" id="ARBA00023002"/>
    </source>
</evidence>
<feature type="transmembrane region" description="Helical" evidence="3">
    <location>
        <begin position="132"/>
        <end position="155"/>
    </location>
</feature>
<dbReference type="AlphaFoldDB" id="A0A7I8IRW3"/>
<evidence type="ECO:0000256" key="3">
    <source>
        <dbReference type="SAM" id="Phobius"/>
    </source>
</evidence>
<dbReference type="SUPFAM" id="SSF50129">
    <property type="entry name" value="GroES-like"/>
    <property type="match status" value="1"/>
</dbReference>
<proteinExistence type="predicted"/>
<feature type="domain" description="Alcohol dehydrogenase-like C-terminal" evidence="4">
    <location>
        <begin position="174"/>
        <end position="304"/>
    </location>
</feature>
<dbReference type="InterPro" id="IPR041694">
    <property type="entry name" value="ADH_N_2"/>
</dbReference>
<accession>A0A7I8IRW3</accession>
<protein>
    <submittedName>
        <fullName evidence="6">Uncharacterized protein</fullName>
    </submittedName>
</protein>
<gene>
    <name evidence="6" type="ORF">SI7747_05006696</name>
</gene>
<name>A0A7I8IRW3_SPIIN</name>
<evidence type="ECO:0000259" key="5">
    <source>
        <dbReference type="Pfam" id="PF16884"/>
    </source>
</evidence>
<feature type="domain" description="Oxidoreductase N-terminal" evidence="5">
    <location>
        <begin position="9"/>
        <end position="121"/>
    </location>
</feature>
<dbReference type="EMBL" id="LR743592">
    <property type="protein sequence ID" value="CAA2620527.1"/>
    <property type="molecule type" value="Genomic_DNA"/>
</dbReference>
<comment type="subunit">
    <text evidence="1">Homodimer.</text>
</comment>
<keyword evidence="2" id="KW-0560">Oxidoreductase</keyword>
<dbReference type="InterPro" id="IPR045010">
    <property type="entry name" value="MDR_fam"/>
</dbReference>
<evidence type="ECO:0000256" key="1">
    <source>
        <dbReference type="ARBA" id="ARBA00011738"/>
    </source>
</evidence>
<dbReference type="InterPro" id="IPR011032">
    <property type="entry name" value="GroES-like_sf"/>
</dbReference>
<dbReference type="Pfam" id="PF00107">
    <property type="entry name" value="ADH_zinc_N"/>
    <property type="match status" value="1"/>
</dbReference>
<sequence length="352" mass="38970">MGEEVVRNKKVVLRHYVSGFPKESDFEVVTTETVRLMVPEGSGAVLVKSLYLSCDPFMRSRMSRREDLNFYPEFTPGSVISGIGVARVVDPGNSDFSRGELVWGAIGWEEYSLIENPESLVKIRHEDLPLSYYAGLIAFCFITGMTGFSASVGFYDICSPKKEQYVFVSAASGAVGQLVGQFAKLTGCYVVGSAGSDEKVGLLKGKLGFDDAFNYKKESDLNATLKRYFPEGIDIYFDNVGGRTLEAVLPNMRTSGRISACGMISQYNLQEPECIHNLFHLITKCVRIEGFMAHRHLQKYPEFEDKMAGLIKEGKIVYMEDVAEGIDSAPAAFVNLFTGRNLGKQLVLVARD</sequence>
<keyword evidence="3" id="KW-1133">Transmembrane helix</keyword>
<dbReference type="PANTHER" id="PTHR43205:SF7">
    <property type="entry name" value="PROSTAGLANDIN REDUCTASE 1"/>
    <property type="match status" value="1"/>
</dbReference>
<organism evidence="6">
    <name type="scientific">Spirodela intermedia</name>
    <name type="common">Intermediate duckweed</name>
    <dbReference type="NCBI Taxonomy" id="51605"/>
    <lineage>
        <taxon>Eukaryota</taxon>
        <taxon>Viridiplantae</taxon>
        <taxon>Streptophyta</taxon>
        <taxon>Embryophyta</taxon>
        <taxon>Tracheophyta</taxon>
        <taxon>Spermatophyta</taxon>
        <taxon>Magnoliopsida</taxon>
        <taxon>Liliopsida</taxon>
        <taxon>Araceae</taxon>
        <taxon>Lemnoideae</taxon>
        <taxon>Spirodela</taxon>
    </lineage>
</organism>
<dbReference type="InterPro" id="IPR036291">
    <property type="entry name" value="NAD(P)-bd_dom_sf"/>
</dbReference>
<evidence type="ECO:0000259" key="4">
    <source>
        <dbReference type="Pfam" id="PF00107"/>
    </source>
</evidence>
<dbReference type="InterPro" id="IPR013149">
    <property type="entry name" value="ADH-like_C"/>
</dbReference>
<dbReference type="GO" id="GO:0032440">
    <property type="term" value="F:2-alkenal reductase [NAD(P)H] activity"/>
    <property type="evidence" value="ECO:0007669"/>
    <property type="project" value="TreeGrafter"/>
</dbReference>
<dbReference type="Gene3D" id="3.40.50.720">
    <property type="entry name" value="NAD(P)-binding Rossmann-like Domain"/>
    <property type="match status" value="1"/>
</dbReference>
<dbReference type="CDD" id="cd08295">
    <property type="entry name" value="double_bond_reductase_like"/>
    <property type="match status" value="1"/>
</dbReference>
<evidence type="ECO:0000313" key="7">
    <source>
        <dbReference type="Proteomes" id="UP001189122"/>
    </source>
</evidence>
<reference evidence="6 7" key="1">
    <citation type="submission" date="2019-12" db="EMBL/GenBank/DDBJ databases">
        <authorList>
            <person name="Scholz U."/>
            <person name="Mascher M."/>
            <person name="Fiebig A."/>
        </authorList>
    </citation>
    <scope>NUCLEOTIDE SEQUENCE</scope>
</reference>
<dbReference type="Proteomes" id="UP001189122">
    <property type="component" value="Unassembled WGS sequence"/>
</dbReference>
<dbReference type="Gene3D" id="3.90.180.10">
    <property type="entry name" value="Medium-chain alcohol dehydrogenases, catalytic domain"/>
    <property type="match status" value="1"/>
</dbReference>
<keyword evidence="3" id="KW-0812">Transmembrane</keyword>
<dbReference type="EMBL" id="CACRZD030000005">
    <property type="protein sequence ID" value="CAA6660277.1"/>
    <property type="molecule type" value="Genomic_DNA"/>
</dbReference>
<dbReference type="SUPFAM" id="SSF51735">
    <property type="entry name" value="NAD(P)-binding Rossmann-fold domains"/>
    <property type="match status" value="1"/>
</dbReference>
<keyword evidence="7" id="KW-1185">Reference proteome</keyword>
<dbReference type="Pfam" id="PF16884">
    <property type="entry name" value="ADH_N_2"/>
    <property type="match status" value="1"/>
</dbReference>
<dbReference type="PANTHER" id="PTHR43205">
    <property type="entry name" value="PROSTAGLANDIN REDUCTASE"/>
    <property type="match status" value="1"/>
</dbReference>
<keyword evidence="3" id="KW-0472">Membrane</keyword>
<dbReference type="FunFam" id="3.40.50.720:FF:000121">
    <property type="entry name" value="Prostaglandin reductase 2"/>
    <property type="match status" value="1"/>
</dbReference>